<dbReference type="AlphaFoldDB" id="A0A9W9HYX2"/>
<comment type="caution">
    <text evidence="2">The sequence shown here is derived from an EMBL/GenBank/DDBJ whole genome shotgun (WGS) entry which is preliminary data.</text>
</comment>
<keyword evidence="3" id="KW-1185">Reference proteome</keyword>
<organism evidence="2 3">
    <name type="scientific">Penicillium capsulatum</name>
    <dbReference type="NCBI Taxonomy" id="69766"/>
    <lineage>
        <taxon>Eukaryota</taxon>
        <taxon>Fungi</taxon>
        <taxon>Dikarya</taxon>
        <taxon>Ascomycota</taxon>
        <taxon>Pezizomycotina</taxon>
        <taxon>Eurotiomycetes</taxon>
        <taxon>Eurotiomycetidae</taxon>
        <taxon>Eurotiales</taxon>
        <taxon>Aspergillaceae</taxon>
        <taxon>Penicillium</taxon>
    </lineage>
</organism>
<dbReference type="Proteomes" id="UP001146351">
    <property type="component" value="Unassembled WGS sequence"/>
</dbReference>
<gene>
    <name evidence="2" type="ORF">N7492_006920</name>
</gene>
<reference evidence="2" key="2">
    <citation type="journal article" date="2023" name="IMA Fungus">
        <title>Comparative genomic study of the Penicillium genus elucidates a diverse pangenome and 15 lateral gene transfer events.</title>
        <authorList>
            <person name="Petersen C."/>
            <person name="Sorensen T."/>
            <person name="Nielsen M.R."/>
            <person name="Sondergaard T.E."/>
            <person name="Sorensen J.L."/>
            <person name="Fitzpatrick D.A."/>
            <person name="Frisvad J.C."/>
            <person name="Nielsen K.L."/>
        </authorList>
    </citation>
    <scope>NUCLEOTIDE SEQUENCE</scope>
    <source>
        <strain evidence="2">IBT 21917</strain>
    </source>
</reference>
<evidence type="ECO:0000313" key="3">
    <source>
        <dbReference type="Proteomes" id="UP001146351"/>
    </source>
</evidence>
<protein>
    <submittedName>
        <fullName evidence="2">Uncharacterized protein</fullName>
    </submittedName>
</protein>
<evidence type="ECO:0000256" key="1">
    <source>
        <dbReference type="SAM" id="MobiDB-lite"/>
    </source>
</evidence>
<reference evidence="2" key="1">
    <citation type="submission" date="2022-11" db="EMBL/GenBank/DDBJ databases">
        <authorList>
            <person name="Petersen C."/>
        </authorList>
    </citation>
    <scope>NUCLEOTIDE SEQUENCE</scope>
    <source>
        <strain evidence="2">IBT 21917</strain>
    </source>
</reference>
<sequence length="109" mass="12385">MSKSPSPHNKDSHSVASEGPWKNEHPFGPPQVPRSFPNGGIKRIRNTLSKLSPSAFAEKELLRKQNQYKIPLTHRNVDTFVTEQECNDACSPVERTPEIQVNEWLQHIS</sequence>
<name>A0A9W9HYX2_9EURO</name>
<proteinExistence type="predicted"/>
<dbReference type="EMBL" id="JAPQKO010000005">
    <property type="protein sequence ID" value="KAJ5161528.1"/>
    <property type="molecule type" value="Genomic_DNA"/>
</dbReference>
<feature type="region of interest" description="Disordered" evidence="1">
    <location>
        <begin position="1"/>
        <end position="41"/>
    </location>
</feature>
<evidence type="ECO:0000313" key="2">
    <source>
        <dbReference type="EMBL" id="KAJ5161528.1"/>
    </source>
</evidence>
<dbReference type="OrthoDB" id="4223756at2759"/>
<accession>A0A9W9HYX2</accession>